<feature type="compositionally biased region" description="Basic residues" evidence="1">
    <location>
        <begin position="1"/>
        <end position="18"/>
    </location>
</feature>
<feature type="region of interest" description="Disordered" evidence="1">
    <location>
        <begin position="76"/>
        <end position="97"/>
    </location>
</feature>
<keyword evidence="2" id="KW-1185">Reference proteome</keyword>
<dbReference type="Proteomes" id="UP000887565">
    <property type="component" value="Unplaced"/>
</dbReference>
<feature type="region of interest" description="Disordered" evidence="1">
    <location>
        <begin position="1"/>
        <end position="60"/>
    </location>
</feature>
<sequence length="97" mass="11442">MPSSPKKKFQSSKKRSSRKHEERLHLLEKTEERTDDNEEEEENVVESSRSSTDLEQDNHGYGALLSKNYFARKINVDQHDKEKVTKSSEKKRSLRHL</sequence>
<evidence type="ECO:0000313" key="2">
    <source>
        <dbReference type="Proteomes" id="UP000887565"/>
    </source>
</evidence>
<name>A0A915HLK0_ROMCU</name>
<feature type="compositionally biased region" description="Acidic residues" evidence="1">
    <location>
        <begin position="33"/>
        <end position="44"/>
    </location>
</feature>
<protein>
    <submittedName>
        <fullName evidence="3">Uncharacterized protein</fullName>
    </submittedName>
</protein>
<accession>A0A915HLK0</accession>
<feature type="compositionally biased region" description="Basic and acidic residues" evidence="1">
    <location>
        <begin position="19"/>
        <end position="32"/>
    </location>
</feature>
<proteinExistence type="predicted"/>
<evidence type="ECO:0000256" key="1">
    <source>
        <dbReference type="SAM" id="MobiDB-lite"/>
    </source>
</evidence>
<reference evidence="3" key="1">
    <citation type="submission" date="2022-11" db="UniProtKB">
        <authorList>
            <consortium name="WormBaseParasite"/>
        </authorList>
    </citation>
    <scope>IDENTIFICATION</scope>
</reference>
<organism evidence="2 3">
    <name type="scientific">Romanomermis culicivorax</name>
    <name type="common">Nematode worm</name>
    <dbReference type="NCBI Taxonomy" id="13658"/>
    <lineage>
        <taxon>Eukaryota</taxon>
        <taxon>Metazoa</taxon>
        <taxon>Ecdysozoa</taxon>
        <taxon>Nematoda</taxon>
        <taxon>Enoplea</taxon>
        <taxon>Dorylaimia</taxon>
        <taxon>Mermithida</taxon>
        <taxon>Mermithoidea</taxon>
        <taxon>Mermithidae</taxon>
        <taxon>Romanomermis</taxon>
    </lineage>
</organism>
<dbReference type="AlphaFoldDB" id="A0A915HLK0"/>
<dbReference type="WBParaSite" id="nRc.2.0.1.t02222-RA">
    <property type="protein sequence ID" value="nRc.2.0.1.t02222-RA"/>
    <property type="gene ID" value="nRc.2.0.1.g02222"/>
</dbReference>
<evidence type="ECO:0000313" key="3">
    <source>
        <dbReference type="WBParaSite" id="nRc.2.0.1.t02222-RA"/>
    </source>
</evidence>
<feature type="compositionally biased region" description="Basic and acidic residues" evidence="1">
    <location>
        <begin position="76"/>
        <end position="91"/>
    </location>
</feature>